<evidence type="ECO:0000256" key="2">
    <source>
        <dbReference type="ARBA" id="ARBA00022737"/>
    </source>
</evidence>
<feature type="domain" description="C2H2-type" evidence="6">
    <location>
        <begin position="153"/>
        <end position="176"/>
    </location>
</feature>
<name>A0AAN9VS48_9ORTH</name>
<keyword evidence="1" id="KW-0479">Metal-binding</keyword>
<evidence type="ECO:0000313" key="7">
    <source>
        <dbReference type="EMBL" id="KAK7862278.1"/>
    </source>
</evidence>
<reference evidence="7 8" key="1">
    <citation type="submission" date="2024-03" db="EMBL/GenBank/DDBJ databases">
        <title>The genome assembly and annotation of the cricket Gryllus longicercus Weissman &amp; Gray.</title>
        <authorList>
            <person name="Szrajer S."/>
            <person name="Gray D."/>
            <person name="Ylla G."/>
        </authorList>
    </citation>
    <scope>NUCLEOTIDE SEQUENCE [LARGE SCALE GENOMIC DNA]</scope>
    <source>
        <strain evidence="7">DAG 2021-001</strain>
        <tissue evidence="7">Whole body minus gut</tissue>
    </source>
</reference>
<evidence type="ECO:0000256" key="5">
    <source>
        <dbReference type="PROSITE-ProRule" id="PRU00042"/>
    </source>
</evidence>
<evidence type="ECO:0000256" key="3">
    <source>
        <dbReference type="ARBA" id="ARBA00022771"/>
    </source>
</evidence>
<feature type="domain" description="C2H2-type" evidence="6">
    <location>
        <begin position="72"/>
        <end position="99"/>
    </location>
</feature>
<feature type="domain" description="C2H2-type" evidence="6">
    <location>
        <begin position="100"/>
        <end position="122"/>
    </location>
</feature>
<dbReference type="AlphaFoldDB" id="A0AAN9VS48"/>
<dbReference type="InterPro" id="IPR013087">
    <property type="entry name" value="Znf_C2H2_type"/>
</dbReference>
<dbReference type="EMBL" id="JAZDUA010000284">
    <property type="protein sequence ID" value="KAK7862278.1"/>
    <property type="molecule type" value="Genomic_DNA"/>
</dbReference>
<dbReference type="PROSITE" id="PS50157">
    <property type="entry name" value="ZINC_FINGER_C2H2_2"/>
    <property type="match status" value="5"/>
</dbReference>
<gene>
    <name evidence="7" type="ORF">R5R35_006646</name>
</gene>
<dbReference type="SMART" id="SM00355">
    <property type="entry name" value="ZnF_C2H2"/>
    <property type="match status" value="6"/>
</dbReference>
<proteinExistence type="predicted"/>
<dbReference type="GO" id="GO:0005634">
    <property type="term" value="C:nucleus"/>
    <property type="evidence" value="ECO:0007669"/>
    <property type="project" value="UniProtKB-ARBA"/>
</dbReference>
<evidence type="ECO:0000259" key="6">
    <source>
        <dbReference type="PROSITE" id="PS50157"/>
    </source>
</evidence>
<keyword evidence="3 5" id="KW-0863">Zinc-finger</keyword>
<dbReference type="GO" id="GO:0008270">
    <property type="term" value="F:zinc ion binding"/>
    <property type="evidence" value="ECO:0007669"/>
    <property type="project" value="UniProtKB-KW"/>
</dbReference>
<dbReference type="Gene3D" id="3.30.160.60">
    <property type="entry name" value="Classic Zinc Finger"/>
    <property type="match status" value="3"/>
</dbReference>
<dbReference type="SUPFAM" id="SSF57667">
    <property type="entry name" value="beta-beta-alpha zinc fingers"/>
    <property type="match status" value="4"/>
</dbReference>
<comment type="caution">
    <text evidence="7">The sequence shown here is derived from an EMBL/GenBank/DDBJ whole genome shotgun (WGS) entry which is preliminary data.</text>
</comment>
<organism evidence="7 8">
    <name type="scientific">Gryllus longicercus</name>
    <dbReference type="NCBI Taxonomy" id="2509291"/>
    <lineage>
        <taxon>Eukaryota</taxon>
        <taxon>Metazoa</taxon>
        <taxon>Ecdysozoa</taxon>
        <taxon>Arthropoda</taxon>
        <taxon>Hexapoda</taxon>
        <taxon>Insecta</taxon>
        <taxon>Pterygota</taxon>
        <taxon>Neoptera</taxon>
        <taxon>Polyneoptera</taxon>
        <taxon>Orthoptera</taxon>
        <taxon>Ensifera</taxon>
        <taxon>Gryllidea</taxon>
        <taxon>Grylloidea</taxon>
        <taxon>Gryllidae</taxon>
        <taxon>Gryllinae</taxon>
        <taxon>Gryllus</taxon>
    </lineage>
</organism>
<evidence type="ECO:0000256" key="4">
    <source>
        <dbReference type="ARBA" id="ARBA00022833"/>
    </source>
</evidence>
<evidence type="ECO:0000313" key="8">
    <source>
        <dbReference type="Proteomes" id="UP001378592"/>
    </source>
</evidence>
<evidence type="ECO:0000256" key="1">
    <source>
        <dbReference type="ARBA" id="ARBA00022723"/>
    </source>
</evidence>
<dbReference type="PANTHER" id="PTHR24379:SF121">
    <property type="entry name" value="C2H2-TYPE DOMAIN-CONTAINING PROTEIN"/>
    <property type="match status" value="1"/>
</dbReference>
<feature type="domain" description="C2H2-type" evidence="6">
    <location>
        <begin position="180"/>
        <end position="207"/>
    </location>
</feature>
<dbReference type="FunFam" id="3.30.160.60:FF:000446">
    <property type="entry name" value="Zinc finger protein"/>
    <property type="match status" value="1"/>
</dbReference>
<dbReference type="PROSITE" id="PS00028">
    <property type="entry name" value="ZINC_FINGER_C2H2_1"/>
    <property type="match status" value="6"/>
</dbReference>
<feature type="domain" description="C2H2-type" evidence="6">
    <location>
        <begin position="208"/>
        <end position="231"/>
    </location>
</feature>
<dbReference type="Proteomes" id="UP001378592">
    <property type="component" value="Unassembled WGS sequence"/>
</dbReference>
<protein>
    <recommendedName>
        <fullName evidence="6">C2H2-type domain-containing protein</fullName>
    </recommendedName>
</protein>
<dbReference type="Pfam" id="PF00096">
    <property type="entry name" value="zf-C2H2"/>
    <property type="match status" value="3"/>
</dbReference>
<keyword evidence="4" id="KW-0862">Zinc</keyword>
<sequence>MSDKDSLVLPGMQLPDSVLIQNGQEENVPNSFNLEIVVNSSNSSQEPENNQCDSTDDIASHQVSEPGEKLIFFCVECKTAYKTAVSFEVHQQWHKVSRPYKCVKCEAMFQHAEALQAHLRWHGRPFVCGICKMTFKSAGSRKLHRKKHMQRLCKCSTCGDRFVNEIELQNHERKHTDYPYECDVCDALYMVRYYLKIHMRKHTSRRPWKCWECKALFVERTSLDVHKEDVHPESLSLI</sequence>
<accession>A0AAN9VS48</accession>
<keyword evidence="2" id="KW-0677">Repeat</keyword>
<dbReference type="PANTHER" id="PTHR24379">
    <property type="entry name" value="KRAB AND ZINC FINGER DOMAIN-CONTAINING"/>
    <property type="match status" value="1"/>
</dbReference>
<dbReference type="InterPro" id="IPR036236">
    <property type="entry name" value="Znf_C2H2_sf"/>
</dbReference>
<keyword evidence="8" id="KW-1185">Reference proteome</keyword>